<accession>A0AAV7AQ14</accession>
<dbReference type="Proteomes" id="UP000824782">
    <property type="component" value="Unassembled WGS sequence"/>
</dbReference>
<dbReference type="EMBL" id="WNYA01000007">
    <property type="protein sequence ID" value="KAG8560858.1"/>
    <property type="molecule type" value="Genomic_DNA"/>
</dbReference>
<dbReference type="AlphaFoldDB" id="A0AAV7AQ14"/>
<protein>
    <submittedName>
        <fullName evidence="2">Uncharacterized protein</fullName>
    </submittedName>
</protein>
<feature type="region of interest" description="Disordered" evidence="1">
    <location>
        <begin position="64"/>
        <end position="84"/>
    </location>
</feature>
<evidence type="ECO:0000313" key="2">
    <source>
        <dbReference type="EMBL" id="KAG8560858.1"/>
    </source>
</evidence>
<evidence type="ECO:0000313" key="3">
    <source>
        <dbReference type="Proteomes" id="UP000824782"/>
    </source>
</evidence>
<proteinExistence type="predicted"/>
<name>A0AAV7AQ14_ENGPU</name>
<keyword evidence="3" id="KW-1185">Reference proteome</keyword>
<reference evidence="2" key="1">
    <citation type="thesis" date="2020" institute="ProQuest LLC" country="789 East Eisenhower Parkway, Ann Arbor, MI, USA">
        <title>Comparative Genomics and Chromosome Evolution.</title>
        <authorList>
            <person name="Mudd A.B."/>
        </authorList>
    </citation>
    <scope>NUCLEOTIDE SEQUENCE</scope>
    <source>
        <strain evidence="2">237g6f4</strain>
        <tissue evidence="2">Blood</tissue>
    </source>
</reference>
<feature type="compositionally biased region" description="Polar residues" evidence="1">
    <location>
        <begin position="73"/>
        <end position="84"/>
    </location>
</feature>
<comment type="caution">
    <text evidence="2">The sequence shown here is derived from an EMBL/GenBank/DDBJ whole genome shotgun (WGS) entry which is preliminary data.</text>
</comment>
<gene>
    <name evidence="2" type="ORF">GDO81_015162</name>
</gene>
<sequence>MAACNLYMIDWLYVRENLNFMVVTGQRVTSLVYYSITHHQDRLRTYPIYKMPLLTISPAKMPPRGHMDVASSPVPSLYSQGPPQ</sequence>
<organism evidence="2 3">
    <name type="scientific">Engystomops pustulosus</name>
    <name type="common">Tungara frog</name>
    <name type="synonym">Physalaemus pustulosus</name>
    <dbReference type="NCBI Taxonomy" id="76066"/>
    <lineage>
        <taxon>Eukaryota</taxon>
        <taxon>Metazoa</taxon>
        <taxon>Chordata</taxon>
        <taxon>Craniata</taxon>
        <taxon>Vertebrata</taxon>
        <taxon>Euteleostomi</taxon>
        <taxon>Amphibia</taxon>
        <taxon>Batrachia</taxon>
        <taxon>Anura</taxon>
        <taxon>Neobatrachia</taxon>
        <taxon>Hyloidea</taxon>
        <taxon>Leptodactylidae</taxon>
        <taxon>Leiuperinae</taxon>
        <taxon>Engystomops</taxon>
    </lineage>
</organism>
<evidence type="ECO:0000256" key="1">
    <source>
        <dbReference type="SAM" id="MobiDB-lite"/>
    </source>
</evidence>